<name>A0A7K0BXX6_9ACTN</name>
<sequence>MLKNYEYQSEFAREYFGKGVAEGRAKEKTETTAKNVLHILRTRSVCVSDEARRRILGCQDLGQLQTWLERAITASSTRELFQD</sequence>
<gene>
    <name evidence="1" type="ORF">ACRB68_41130</name>
</gene>
<evidence type="ECO:0000313" key="1">
    <source>
        <dbReference type="EMBL" id="MQY06033.1"/>
    </source>
</evidence>
<reference evidence="1 2" key="1">
    <citation type="submission" date="2019-10" db="EMBL/GenBank/DDBJ databases">
        <title>Actinomadura rubteroloni sp. nov. and Actinomadura macrotermitis sp. nov., isolated from the gut of fungus growing-termite Macrotermes natalensis.</title>
        <authorList>
            <person name="Benndorf R."/>
            <person name="Martin K."/>
            <person name="Kuefner M."/>
            <person name="De Beer W."/>
            <person name="Kaster A.-K."/>
            <person name="Vollmers J."/>
            <person name="Poulsen M."/>
            <person name="Beemelmanns C."/>
        </authorList>
    </citation>
    <scope>NUCLEOTIDE SEQUENCE [LARGE SCALE GENOMIC DNA]</scope>
    <source>
        <strain evidence="1 2">RB68</strain>
    </source>
</reference>
<accession>A0A7K0BXX6</accession>
<protein>
    <submittedName>
        <fullName evidence="1">Uncharacterized protein</fullName>
    </submittedName>
</protein>
<dbReference type="AlphaFoldDB" id="A0A7K0BXX6"/>
<organism evidence="1 2">
    <name type="scientific">Actinomadura macrotermitis</name>
    <dbReference type="NCBI Taxonomy" id="2585200"/>
    <lineage>
        <taxon>Bacteria</taxon>
        <taxon>Bacillati</taxon>
        <taxon>Actinomycetota</taxon>
        <taxon>Actinomycetes</taxon>
        <taxon>Streptosporangiales</taxon>
        <taxon>Thermomonosporaceae</taxon>
        <taxon>Actinomadura</taxon>
    </lineage>
</organism>
<comment type="caution">
    <text evidence="1">The sequence shown here is derived from an EMBL/GenBank/DDBJ whole genome shotgun (WGS) entry which is preliminary data.</text>
</comment>
<proteinExistence type="predicted"/>
<dbReference type="EMBL" id="WEGH01000002">
    <property type="protein sequence ID" value="MQY06033.1"/>
    <property type="molecule type" value="Genomic_DNA"/>
</dbReference>
<evidence type="ECO:0000313" key="2">
    <source>
        <dbReference type="Proteomes" id="UP000487268"/>
    </source>
</evidence>
<dbReference type="Proteomes" id="UP000487268">
    <property type="component" value="Unassembled WGS sequence"/>
</dbReference>
<keyword evidence="2" id="KW-1185">Reference proteome</keyword>